<evidence type="ECO:0000313" key="2">
    <source>
        <dbReference type="Proteomes" id="UP000257109"/>
    </source>
</evidence>
<protein>
    <submittedName>
        <fullName evidence="1">Uncharacterized protein</fullName>
    </submittedName>
</protein>
<proteinExistence type="predicted"/>
<dbReference type="AlphaFoldDB" id="A0A371GFV7"/>
<comment type="caution">
    <text evidence="1">The sequence shown here is derived from an EMBL/GenBank/DDBJ whole genome shotgun (WGS) entry which is preliminary data.</text>
</comment>
<keyword evidence="2" id="KW-1185">Reference proteome</keyword>
<dbReference type="OrthoDB" id="1436117at2759"/>
<gene>
    <name evidence="1" type="ORF">CR513_28813</name>
</gene>
<dbReference type="EMBL" id="QJKJ01005665">
    <property type="protein sequence ID" value="RDX89459.1"/>
    <property type="molecule type" value="Genomic_DNA"/>
</dbReference>
<feature type="non-terminal residue" evidence="1">
    <location>
        <position position="1"/>
    </location>
</feature>
<sequence length="141" mass="16307">MALKPGLFLNSFCKKPPTSMDELKARAFDYIQMEEMAKFRDNVKAEHQAATNQRWKGRASNQPIFTPLTTDITKVLEETFNAKLITLPPQNRSPQGVDRSKYCRYHKNYGTPRAVDRSKNLEICKSSFQRQIESDCNIYVI</sequence>
<dbReference type="Proteomes" id="UP000257109">
    <property type="component" value="Unassembled WGS sequence"/>
</dbReference>
<evidence type="ECO:0000313" key="1">
    <source>
        <dbReference type="EMBL" id="RDX89459.1"/>
    </source>
</evidence>
<organism evidence="1 2">
    <name type="scientific">Mucuna pruriens</name>
    <name type="common">Velvet bean</name>
    <name type="synonym">Dolichos pruriens</name>
    <dbReference type="NCBI Taxonomy" id="157652"/>
    <lineage>
        <taxon>Eukaryota</taxon>
        <taxon>Viridiplantae</taxon>
        <taxon>Streptophyta</taxon>
        <taxon>Embryophyta</taxon>
        <taxon>Tracheophyta</taxon>
        <taxon>Spermatophyta</taxon>
        <taxon>Magnoliopsida</taxon>
        <taxon>eudicotyledons</taxon>
        <taxon>Gunneridae</taxon>
        <taxon>Pentapetalae</taxon>
        <taxon>rosids</taxon>
        <taxon>fabids</taxon>
        <taxon>Fabales</taxon>
        <taxon>Fabaceae</taxon>
        <taxon>Papilionoideae</taxon>
        <taxon>50 kb inversion clade</taxon>
        <taxon>NPAAA clade</taxon>
        <taxon>indigoferoid/millettioid clade</taxon>
        <taxon>Phaseoleae</taxon>
        <taxon>Mucuna</taxon>
    </lineage>
</organism>
<name>A0A371GFV7_MUCPR</name>
<reference evidence="1" key="1">
    <citation type="submission" date="2018-05" db="EMBL/GenBank/DDBJ databases">
        <title>Draft genome of Mucuna pruriens seed.</title>
        <authorList>
            <person name="Nnadi N.E."/>
            <person name="Vos R."/>
            <person name="Hasami M.H."/>
            <person name="Devisetty U.K."/>
            <person name="Aguiy J.C."/>
        </authorList>
    </citation>
    <scope>NUCLEOTIDE SEQUENCE [LARGE SCALE GENOMIC DNA]</scope>
    <source>
        <strain evidence="1">JCA_2017</strain>
    </source>
</reference>
<accession>A0A371GFV7</accession>